<reference evidence="1" key="1">
    <citation type="submission" date="2020-05" db="EMBL/GenBank/DDBJ databases">
        <authorList>
            <person name="Chiriac C."/>
            <person name="Salcher M."/>
            <person name="Ghai R."/>
            <person name="Kavagutti S V."/>
        </authorList>
    </citation>
    <scope>NUCLEOTIDE SEQUENCE</scope>
</reference>
<dbReference type="InterPro" id="IPR027273">
    <property type="entry name" value="Neocarzinostatin-like"/>
</dbReference>
<protein>
    <submittedName>
        <fullName evidence="1">Unannotated protein</fullName>
    </submittedName>
</protein>
<organism evidence="1">
    <name type="scientific">freshwater metagenome</name>
    <dbReference type="NCBI Taxonomy" id="449393"/>
    <lineage>
        <taxon>unclassified sequences</taxon>
        <taxon>metagenomes</taxon>
        <taxon>ecological metagenomes</taxon>
    </lineage>
</organism>
<dbReference type="AlphaFoldDB" id="A0A6J7VSV0"/>
<sequence length="309" mass="32072">MKKIAVALGFVISLLIPVQAQAAQASVVANLNDIAASGATVPLLLSNAIAGTGYYIQECTEPTSGVRPTVCNDAAQLWISNSPGASFTLSAVILFKPSANFTSKTTTVDCFISKCGLFLRYDHTKPADTSEDRFLPMSFKVSAAAPALASDVISATLNGVAMSTSTPVKLAYRAPAILAATSASGAVLSYLSLAPECALDGMKITALKGAGLCNISISSPGTATSGAITKQYPIELTPGVQVIPAIKIGTKLATVTNFGERVMYKAFGSCLIKKNVAIAKKGLCTIEASAPGRSNLYLPLMHSKWFIVK</sequence>
<evidence type="ECO:0000313" key="1">
    <source>
        <dbReference type="EMBL" id="CAB5110634.1"/>
    </source>
</evidence>
<dbReference type="EMBL" id="CAFBRV010000033">
    <property type="protein sequence ID" value="CAB5110634.1"/>
    <property type="molecule type" value="Genomic_DNA"/>
</dbReference>
<dbReference type="Gene3D" id="2.60.40.230">
    <property type="entry name" value="Neocarzinostatin-like"/>
    <property type="match status" value="1"/>
</dbReference>
<name>A0A6J7VSV0_9ZZZZ</name>
<proteinExistence type="predicted"/>
<dbReference type="SUPFAM" id="SSF49319">
    <property type="entry name" value="Actinoxanthin-like"/>
    <property type="match status" value="1"/>
</dbReference>
<gene>
    <name evidence="1" type="ORF">UFOPK4410_00508</name>
</gene>
<accession>A0A6J7VSV0</accession>